<accession>A0ABU8EAL2</accession>
<protein>
    <recommendedName>
        <fullName evidence="3">GGDEF domain-containing protein</fullName>
    </recommendedName>
</protein>
<reference evidence="1 2" key="1">
    <citation type="submission" date="2024-03" db="EMBL/GenBank/DDBJ databases">
        <title>Draft genome sequence of Klenkia terrae.</title>
        <authorList>
            <person name="Duangmal K."/>
            <person name="Chantavorakit T."/>
        </authorList>
    </citation>
    <scope>NUCLEOTIDE SEQUENCE [LARGE SCALE GENOMIC DNA]</scope>
    <source>
        <strain evidence="1 2">JCM 17786</strain>
    </source>
</reference>
<sequence>MTTLLQRSAPPELDAITLLPGRAALLDVLALRRPAAGGPAVAGVVLVGLPSPALVPLGAALLLDVTAALSGALVDGEWLARCGRAEFAVVTDEPLAAAAARLRAVLDLPVVTGTHPVTADHAAADVLALAALDLAAASRG</sequence>
<proteinExistence type="predicted"/>
<comment type="caution">
    <text evidence="1">The sequence shown here is derived from an EMBL/GenBank/DDBJ whole genome shotgun (WGS) entry which is preliminary data.</text>
</comment>
<dbReference type="EMBL" id="JBAPLV010000027">
    <property type="protein sequence ID" value="MEI4280676.1"/>
    <property type="molecule type" value="Genomic_DNA"/>
</dbReference>
<keyword evidence="2" id="KW-1185">Reference proteome</keyword>
<gene>
    <name evidence="1" type="ORF">UXQ13_19540</name>
</gene>
<dbReference type="RefSeq" id="WP_336392793.1">
    <property type="nucleotide sequence ID" value="NZ_JBAPLV010000027.1"/>
</dbReference>
<organism evidence="1 2">
    <name type="scientific">Klenkia terrae</name>
    <dbReference type="NCBI Taxonomy" id="1052259"/>
    <lineage>
        <taxon>Bacteria</taxon>
        <taxon>Bacillati</taxon>
        <taxon>Actinomycetota</taxon>
        <taxon>Actinomycetes</taxon>
        <taxon>Geodermatophilales</taxon>
        <taxon>Geodermatophilaceae</taxon>
        <taxon>Klenkia</taxon>
    </lineage>
</organism>
<evidence type="ECO:0000313" key="1">
    <source>
        <dbReference type="EMBL" id="MEI4280676.1"/>
    </source>
</evidence>
<dbReference type="Proteomes" id="UP001373496">
    <property type="component" value="Unassembled WGS sequence"/>
</dbReference>
<evidence type="ECO:0008006" key="3">
    <source>
        <dbReference type="Google" id="ProtNLM"/>
    </source>
</evidence>
<name>A0ABU8EAL2_9ACTN</name>
<evidence type="ECO:0000313" key="2">
    <source>
        <dbReference type="Proteomes" id="UP001373496"/>
    </source>
</evidence>